<feature type="transmembrane region" description="Helical" evidence="6">
    <location>
        <begin position="42"/>
        <end position="72"/>
    </location>
</feature>
<evidence type="ECO:0000313" key="7">
    <source>
        <dbReference type="EMBL" id="MCP2160370.1"/>
    </source>
</evidence>
<evidence type="ECO:0000256" key="3">
    <source>
        <dbReference type="ARBA" id="ARBA00022692"/>
    </source>
</evidence>
<proteinExistence type="predicted"/>
<name>A0ABT1GZE8_9NOCA</name>
<keyword evidence="3 6" id="KW-0812">Transmembrane</keyword>
<keyword evidence="2" id="KW-1003">Cell membrane</keyword>
<dbReference type="EMBL" id="JAMTCG010000003">
    <property type="protein sequence ID" value="MCP2160370.1"/>
    <property type="molecule type" value="Genomic_DNA"/>
</dbReference>
<accession>A0ABT1GZE8</accession>
<feature type="transmembrane region" description="Helical" evidence="6">
    <location>
        <begin position="265"/>
        <end position="290"/>
    </location>
</feature>
<comment type="caution">
    <text evidence="7">The sequence shown here is derived from an EMBL/GenBank/DDBJ whole genome shotgun (WGS) entry which is preliminary data.</text>
</comment>
<evidence type="ECO:0000256" key="2">
    <source>
        <dbReference type="ARBA" id="ARBA00022475"/>
    </source>
</evidence>
<keyword evidence="4 6" id="KW-1133">Transmembrane helix</keyword>
<feature type="transmembrane region" description="Helical" evidence="6">
    <location>
        <begin position="231"/>
        <end position="253"/>
    </location>
</feature>
<dbReference type="Pfam" id="PF03631">
    <property type="entry name" value="Virul_fac_BrkB"/>
    <property type="match status" value="1"/>
</dbReference>
<dbReference type="Proteomes" id="UP001205740">
    <property type="component" value="Unassembled WGS sequence"/>
</dbReference>
<evidence type="ECO:0000256" key="4">
    <source>
        <dbReference type="ARBA" id="ARBA00022989"/>
    </source>
</evidence>
<feature type="transmembrane region" description="Helical" evidence="6">
    <location>
        <begin position="194"/>
        <end position="219"/>
    </location>
</feature>
<keyword evidence="8" id="KW-1185">Reference proteome</keyword>
<dbReference type="NCBIfam" id="TIGR00766">
    <property type="entry name" value="inner membrane protein YhjD"/>
    <property type="match status" value="1"/>
</dbReference>
<feature type="transmembrane region" description="Helical" evidence="6">
    <location>
        <begin position="104"/>
        <end position="123"/>
    </location>
</feature>
<dbReference type="PANTHER" id="PTHR30213:SF1">
    <property type="entry name" value="INNER MEMBRANE PROTEIN YHJD"/>
    <property type="match status" value="1"/>
</dbReference>
<dbReference type="InterPro" id="IPR017039">
    <property type="entry name" value="Virul_fac_BrkB"/>
</dbReference>
<dbReference type="RefSeq" id="WP_253653976.1">
    <property type="nucleotide sequence ID" value="NZ_BAAAOE010000003.1"/>
</dbReference>
<gene>
    <name evidence="7" type="ORF">LX12_001557</name>
</gene>
<evidence type="ECO:0000256" key="1">
    <source>
        <dbReference type="ARBA" id="ARBA00004651"/>
    </source>
</evidence>
<evidence type="ECO:0000256" key="5">
    <source>
        <dbReference type="ARBA" id="ARBA00023136"/>
    </source>
</evidence>
<evidence type="ECO:0000256" key="6">
    <source>
        <dbReference type="SAM" id="Phobius"/>
    </source>
</evidence>
<feature type="transmembrane region" description="Helical" evidence="6">
    <location>
        <begin position="154"/>
        <end position="174"/>
    </location>
</feature>
<dbReference type="PANTHER" id="PTHR30213">
    <property type="entry name" value="INNER MEMBRANE PROTEIN YHJD"/>
    <property type="match status" value="1"/>
</dbReference>
<keyword evidence="5 6" id="KW-0472">Membrane</keyword>
<evidence type="ECO:0000313" key="8">
    <source>
        <dbReference type="Proteomes" id="UP001205740"/>
    </source>
</evidence>
<comment type="subcellular location">
    <subcellularLocation>
        <location evidence="1">Cell membrane</location>
        <topology evidence="1">Multi-pass membrane protein</topology>
    </subcellularLocation>
</comment>
<dbReference type="InterPro" id="IPR005274">
    <property type="entry name" value="IM_pro_YhjD"/>
</dbReference>
<organism evidence="7 8">
    <name type="scientific">Williamsia serinedens</name>
    <dbReference type="NCBI Taxonomy" id="391736"/>
    <lineage>
        <taxon>Bacteria</taxon>
        <taxon>Bacillati</taxon>
        <taxon>Actinomycetota</taxon>
        <taxon>Actinomycetes</taxon>
        <taxon>Mycobacteriales</taxon>
        <taxon>Nocardiaceae</taxon>
        <taxon>Williamsia</taxon>
    </lineage>
</organism>
<reference evidence="7 8" key="1">
    <citation type="submission" date="2022-06" db="EMBL/GenBank/DDBJ databases">
        <title>Genomic Encyclopedia of Archaeal and Bacterial Type Strains, Phase II (KMG-II): from individual species to whole genera.</title>
        <authorList>
            <person name="Goeker M."/>
        </authorList>
    </citation>
    <scope>NUCLEOTIDE SEQUENCE [LARGE SCALE GENOMIC DNA]</scope>
    <source>
        <strain evidence="7 8">DSM 45037</strain>
    </source>
</reference>
<sequence length="347" mass="36590">MADTTTEQDEKPSRLDDLRAKHAWLDHLVAAGSRYQGSKGDFFAAGATYFSVLALFPVLMVAFAIAGFVFVYSPDLLDQAKQQITDSVSGDMGNQLNDLIDQAIASRTSIGIIGLLLAVYSGLGWMANLRNALTVQWGPEPPSQSFVRTKIGDLGALIGLFVALAVSFGLSALAGSGLTQWILDHIGLGDVPGMFIVVRVVSIVVSLAASTLLFTWAIARLPRIPLPYRNAVKAGLLTAVVFEIFKGIATFYLKSVLSGPAGATFGPIIGIMVFAFFTTRIVLFATAWAATDPQNLRFATAAVPDPVLIEPRVAVAPGAGSVRVVTAIAAGAAVAAGWLRLRRGGRG</sequence>
<protein>
    <submittedName>
        <fullName evidence="7">Membrane protein</fullName>
    </submittedName>
</protein>